<dbReference type="EMBL" id="CM029054">
    <property type="protein sequence ID" value="KAG2540037.1"/>
    <property type="molecule type" value="Genomic_DNA"/>
</dbReference>
<reference evidence="2" key="1">
    <citation type="submission" date="2020-05" db="EMBL/GenBank/DDBJ databases">
        <title>WGS assembly of Panicum virgatum.</title>
        <authorList>
            <person name="Lovell J.T."/>
            <person name="Jenkins J."/>
            <person name="Shu S."/>
            <person name="Juenger T.E."/>
            <person name="Schmutz J."/>
        </authorList>
    </citation>
    <scope>NUCLEOTIDE SEQUENCE</scope>
    <source>
        <strain evidence="2">AP13</strain>
    </source>
</reference>
<evidence type="ECO:0000256" key="1">
    <source>
        <dbReference type="SAM" id="MobiDB-lite"/>
    </source>
</evidence>
<evidence type="ECO:0000313" key="2">
    <source>
        <dbReference type="EMBL" id="KAG2540037.1"/>
    </source>
</evidence>
<dbReference type="AlphaFoldDB" id="A0A8T0MSG0"/>
<evidence type="ECO:0000313" key="3">
    <source>
        <dbReference type="Proteomes" id="UP000823388"/>
    </source>
</evidence>
<organism evidence="2 3">
    <name type="scientific">Panicum virgatum</name>
    <name type="common">Blackwell switchgrass</name>
    <dbReference type="NCBI Taxonomy" id="38727"/>
    <lineage>
        <taxon>Eukaryota</taxon>
        <taxon>Viridiplantae</taxon>
        <taxon>Streptophyta</taxon>
        <taxon>Embryophyta</taxon>
        <taxon>Tracheophyta</taxon>
        <taxon>Spermatophyta</taxon>
        <taxon>Magnoliopsida</taxon>
        <taxon>Liliopsida</taxon>
        <taxon>Poales</taxon>
        <taxon>Poaceae</taxon>
        <taxon>PACMAD clade</taxon>
        <taxon>Panicoideae</taxon>
        <taxon>Panicodae</taxon>
        <taxon>Paniceae</taxon>
        <taxon>Panicinae</taxon>
        <taxon>Panicum</taxon>
        <taxon>Panicum sect. Hiantes</taxon>
    </lineage>
</organism>
<accession>A0A8T0MSG0</accession>
<feature type="compositionally biased region" description="Low complexity" evidence="1">
    <location>
        <begin position="71"/>
        <end position="84"/>
    </location>
</feature>
<sequence>MTLCTYESPSPPQSNPTTNCQRRPPRRRTRSTPKTAPAPPQPPVRQLDTAAGGPLPNPANRANRGRRHRQPPLLAKPQPAATLPSPRLAAPPRCARFSSTAQPPAADPPPCRTSIVFPDFKLLSE</sequence>
<keyword evidence="3" id="KW-1185">Reference proteome</keyword>
<proteinExistence type="predicted"/>
<gene>
    <name evidence="2" type="ORF">PVAP13_9NG518628</name>
</gene>
<name>A0A8T0MSG0_PANVG</name>
<protein>
    <submittedName>
        <fullName evidence="2">Uncharacterized protein</fullName>
    </submittedName>
</protein>
<feature type="compositionally biased region" description="Low complexity" evidence="1">
    <location>
        <begin position="50"/>
        <end position="62"/>
    </location>
</feature>
<feature type="region of interest" description="Disordered" evidence="1">
    <location>
        <begin position="1"/>
        <end position="113"/>
    </location>
</feature>
<dbReference type="Proteomes" id="UP000823388">
    <property type="component" value="Chromosome 9N"/>
</dbReference>
<comment type="caution">
    <text evidence="2">The sequence shown here is derived from an EMBL/GenBank/DDBJ whole genome shotgun (WGS) entry which is preliminary data.</text>
</comment>